<evidence type="ECO:0000313" key="2">
    <source>
        <dbReference type="Proteomes" id="UP001163046"/>
    </source>
</evidence>
<keyword evidence="2" id="KW-1185">Reference proteome</keyword>
<dbReference type="OrthoDB" id="5949854at2759"/>
<dbReference type="AlphaFoldDB" id="A0A9W9Z0C3"/>
<dbReference type="Proteomes" id="UP001163046">
    <property type="component" value="Unassembled WGS sequence"/>
</dbReference>
<proteinExistence type="predicted"/>
<evidence type="ECO:0000313" key="1">
    <source>
        <dbReference type="EMBL" id="KAJ7372004.1"/>
    </source>
</evidence>
<accession>A0A9W9Z0C3</accession>
<reference evidence="1" key="1">
    <citation type="submission" date="2023-01" db="EMBL/GenBank/DDBJ databases">
        <title>Genome assembly of the deep-sea coral Lophelia pertusa.</title>
        <authorList>
            <person name="Herrera S."/>
            <person name="Cordes E."/>
        </authorList>
    </citation>
    <scope>NUCLEOTIDE SEQUENCE</scope>
    <source>
        <strain evidence="1">USNM1676648</strain>
        <tissue evidence="1">Polyp</tissue>
    </source>
</reference>
<organism evidence="1 2">
    <name type="scientific">Desmophyllum pertusum</name>
    <dbReference type="NCBI Taxonomy" id="174260"/>
    <lineage>
        <taxon>Eukaryota</taxon>
        <taxon>Metazoa</taxon>
        <taxon>Cnidaria</taxon>
        <taxon>Anthozoa</taxon>
        <taxon>Hexacorallia</taxon>
        <taxon>Scleractinia</taxon>
        <taxon>Caryophylliina</taxon>
        <taxon>Caryophylliidae</taxon>
        <taxon>Desmophyllum</taxon>
    </lineage>
</organism>
<gene>
    <name evidence="1" type="ORF">OS493_021431</name>
</gene>
<protein>
    <submittedName>
        <fullName evidence="1">Uncharacterized protein</fullName>
    </submittedName>
</protein>
<sequence>MKYDLPLSLKAATRVRRQGDQAPVYYRITDTAHIAKVQMKRLLSHMKTKMELTIYLGQKVKEYAKHSGKQLVVAWGSECQATHEDVGHLQSNQEEADTNMILHAHDATADGATQLHIHFPDTDVFVLALRRYPVQEHLVCHRKRAAPSCN</sequence>
<comment type="caution">
    <text evidence="1">The sequence shown here is derived from an EMBL/GenBank/DDBJ whole genome shotgun (WGS) entry which is preliminary data.</text>
</comment>
<name>A0A9W9Z0C3_9CNID</name>
<dbReference type="EMBL" id="MU826839">
    <property type="protein sequence ID" value="KAJ7372004.1"/>
    <property type="molecule type" value="Genomic_DNA"/>
</dbReference>